<dbReference type="OrthoDB" id="5541797at2759"/>
<gene>
    <name evidence="1" type="ORF">BDV98DRAFT_587590</name>
</gene>
<protein>
    <recommendedName>
        <fullName evidence="3">RRM domain-containing protein</fullName>
    </recommendedName>
</protein>
<name>A0A5C3QYH8_9AGAR</name>
<keyword evidence="2" id="KW-1185">Reference proteome</keyword>
<evidence type="ECO:0000313" key="1">
    <source>
        <dbReference type="EMBL" id="TFL07066.1"/>
    </source>
</evidence>
<proteinExistence type="predicted"/>
<reference evidence="1 2" key="1">
    <citation type="journal article" date="2019" name="Nat. Ecol. Evol.">
        <title>Megaphylogeny resolves global patterns of mushroom evolution.</title>
        <authorList>
            <person name="Varga T."/>
            <person name="Krizsan K."/>
            <person name="Foldi C."/>
            <person name="Dima B."/>
            <person name="Sanchez-Garcia M."/>
            <person name="Sanchez-Ramirez S."/>
            <person name="Szollosi G.J."/>
            <person name="Szarkandi J.G."/>
            <person name="Papp V."/>
            <person name="Albert L."/>
            <person name="Andreopoulos W."/>
            <person name="Angelini C."/>
            <person name="Antonin V."/>
            <person name="Barry K.W."/>
            <person name="Bougher N.L."/>
            <person name="Buchanan P."/>
            <person name="Buyck B."/>
            <person name="Bense V."/>
            <person name="Catcheside P."/>
            <person name="Chovatia M."/>
            <person name="Cooper J."/>
            <person name="Damon W."/>
            <person name="Desjardin D."/>
            <person name="Finy P."/>
            <person name="Geml J."/>
            <person name="Haridas S."/>
            <person name="Hughes K."/>
            <person name="Justo A."/>
            <person name="Karasinski D."/>
            <person name="Kautmanova I."/>
            <person name="Kiss B."/>
            <person name="Kocsube S."/>
            <person name="Kotiranta H."/>
            <person name="LaButti K.M."/>
            <person name="Lechner B.E."/>
            <person name="Liimatainen K."/>
            <person name="Lipzen A."/>
            <person name="Lukacs Z."/>
            <person name="Mihaltcheva S."/>
            <person name="Morgado L.N."/>
            <person name="Niskanen T."/>
            <person name="Noordeloos M.E."/>
            <person name="Ohm R.A."/>
            <person name="Ortiz-Santana B."/>
            <person name="Ovrebo C."/>
            <person name="Racz N."/>
            <person name="Riley R."/>
            <person name="Savchenko A."/>
            <person name="Shiryaev A."/>
            <person name="Soop K."/>
            <person name="Spirin V."/>
            <person name="Szebenyi C."/>
            <person name="Tomsovsky M."/>
            <person name="Tulloss R.E."/>
            <person name="Uehling J."/>
            <person name="Grigoriev I.V."/>
            <person name="Vagvolgyi C."/>
            <person name="Papp T."/>
            <person name="Martin F.M."/>
            <person name="Miettinen O."/>
            <person name="Hibbett D.S."/>
            <person name="Nagy L.G."/>
        </authorList>
    </citation>
    <scope>NUCLEOTIDE SEQUENCE [LARGE SCALE GENOMIC DNA]</scope>
    <source>
        <strain evidence="1 2">CBS 309.79</strain>
    </source>
</reference>
<dbReference type="Proteomes" id="UP000305067">
    <property type="component" value="Unassembled WGS sequence"/>
</dbReference>
<dbReference type="AlphaFoldDB" id="A0A5C3QYH8"/>
<organism evidence="1 2">
    <name type="scientific">Pterulicium gracile</name>
    <dbReference type="NCBI Taxonomy" id="1884261"/>
    <lineage>
        <taxon>Eukaryota</taxon>
        <taxon>Fungi</taxon>
        <taxon>Dikarya</taxon>
        <taxon>Basidiomycota</taxon>
        <taxon>Agaricomycotina</taxon>
        <taxon>Agaricomycetes</taxon>
        <taxon>Agaricomycetidae</taxon>
        <taxon>Agaricales</taxon>
        <taxon>Pleurotineae</taxon>
        <taxon>Pterulaceae</taxon>
        <taxon>Pterulicium</taxon>
    </lineage>
</organism>
<accession>A0A5C3QYH8</accession>
<sequence length="221" mass="24946">MNEGNRHRPQDRRHILLKDVPKTATVNDLRRMVKHTALNGVSTALILYRNFKPSGRAMLVLNKSECLVSNLKRLSPRPLICGVPISAVSSDPPQTEFLHARTTDLVGKLGNLRGRPHLAGDPHHGTVVASRTVTVTGFPGKLEMEAVKHYLRGYEVLGQETGNHLLTQVPLPSDQFSLYSKFLIHLSSTSEAHRLVRNIHQTYFQRQHHGEKYRLQARILH</sequence>
<dbReference type="EMBL" id="ML178814">
    <property type="protein sequence ID" value="TFL07066.1"/>
    <property type="molecule type" value="Genomic_DNA"/>
</dbReference>
<evidence type="ECO:0008006" key="3">
    <source>
        <dbReference type="Google" id="ProtNLM"/>
    </source>
</evidence>
<evidence type="ECO:0000313" key="2">
    <source>
        <dbReference type="Proteomes" id="UP000305067"/>
    </source>
</evidence>